<dbReference type="EMBL" id="JAYMYQ010000003">
    <property type="protein sequence ID" value="KAK7345388.1"/>
    <property type="molecule type" value="Genomic_DNA"/>
</dbReference>
<reference evidence="1 2" key="1">
    <citation type="submission" date="2024-01" db="EMBL/GenBank/DDBJ databases">
        <title>The genomes of 5 underutilized Papilionoideae crops provide insights into root nodulation and disease resistanc.</title>
        <authorList>
            <person name="Jiang F."/>
        </authorList>
    </citation>
    <scope>NUCLEOTIDE SEQUENCE [LARGE SCALE GENOMIC DNA]</scope>
    <source>
        <strain evidence="1">LVBAO_FW01</strain>
        <tissue evidence="1">Leaves</tissue>
    </source>
</reference>
<keyword evidence="2" id="KW-1185">Reference proteome</keyword>
<evidence type="ECO:0000313" key="2">
    <source>
        <dbReference type="Proteomes" id="UP001367508"/>
    </source>
</evidence>
<proteinExistence type="predicted"/>
<protein>
    <submittedName>
        <fullName evidence="1">Uncharacterized protein</fullName>
    </submittedName>
</protein>
<dbReference type="AlphaFoldDB" id="A0AAN9M4P8"/>
<evidence type="ECO:0000313" key="1">
    <source>
        <dbReference type="EMBL" id="KAK7345388.1"/>
    </source>
</evidence>
<gene>
    <name evidence="1" type="ORF">VNO77_15992</name>
</gene>
<dbReference type="Proteomes" id="UP001367508">
    <property type="component" value="Unassembled WGS sequence"/>
</dbReference>
<sequence>MNAPSFGVPPHNAANAESTFPTCALRDGPHTRVRTILMFVPLYLTWHFLFITLDSPLPPQGICYAPKCPTRRGMGNDGHEIIVDISFSQINPQDMEMGYVDFPHKCKTCGI</sequence>
<comment type="caution">
    <text evidence="1">The sequence shown here is derived from an EMBL/GenBank/DDBJ whole genome shotgun (WGS) entry which is preliminary data.</text>
</comment>
<name>A0AAN9M4P8_CANGL</name>
<organism evidence="1 2">
    <name type="scientific">Canavalia gladiata</name>
    <name type="common">Sword bean</name>
    <name type="synonym">Dolichos gladiatus</name>
    <dbReference type="NCBI Taxonomy" id="3824"/>
    <lineage>
        <taxon>Eukaryota</taxon>
        <taxon>Viridiplantae</taxon>
        <taxon>Streptophyta</taxon>
        <taxon>Embryophyta</taxon>
        <taxon>Tracheophyta</taxon>
        <taxon>Spermatophyta</taxon>
        <taxon>Magnoliopsida</taxon>
        <taxon>eudicotyledons</taxon>
        <taxon>Gunneridae</taxon>
        <taxon>Pentapetalae</taxon>
        <taxon>rosids</taxon>
        <taxon>fabids</taxon>
        <taxon>Fabales</taxon>
        <taxon>Fabaceae</taxon>
        <taxon>Papilionoideae</taxon>
        <taxon>50 kb inversion clade</taxon>
        <taxon>NPAAA clade</taxon>
        <taxon>indigoferoid/millettioid clade</taxon>
        <taxon>Phaseoleae</taxon>
        <taxon>Canavalia</taxon>
    </lineage>
</organism>
<accession>A0AAN9M4P8</accession>